<gene>
    <name evidence="17" type="ORF">TVAG_301890</name>
</gene>
<dbReference type="EMBL" id="DS113772">
    <property type="protein sequence ID" value="EAX96148.1"/>
    <property type="molecule type" value="Genomic_DNA"/>
</dbReference>
<dbReference type="InParanoid" id="A2FG29"/>
<dbReference type="KEGG" id="tva:4753915"/>
<evidence type="ECO:0000256" key="4">
    <source>
        <dbReference type="ARBA" id="ARBA00022679"/>
    </source>
</evidence>
<keyword evidence="4" id="KW-0808">Transferase</keyword>
<organism evidence="17 18">
    <name type="scientific">Trichomonas vaginalis (strain ATCC PRA-98 / G3)</name>
    <dbReference type="NCBI Taxonomy" id="412133"/>
    <lineage>
        <taxon>Eukaryota</taxon>
        <taxon>Metamonada</taxon>
        <taxon>Parabasalia</taxon>
        <taxon>Trichomonadida</taxon>
        <taxon>Trichomonadidae</taxon>
        <taxon>Trichomonas</taxon>
    </lineage>
</organism>
<keyword evidence="8" id="KW-0418">Kinase</keyword>
<dbReference type="EC" id="2.7.10.1" evidence="2"/>
<evidence type="ECO:0000256" key="2">
    <source>
        <dbReference type="ARBA" id="ARBA00011902"/>
    </source>
</evidence>
<keyword evidence="5" id="KW-0812">Transmembrane</keyword>
<feature type="domain" description="ALK/LTK-like glycine-rich" evidence="16">
    <location>
        <begin position="33"/>
        <end position="245"/>
    </location>
</feature>
<proteinExistence type="predicted"/>
<evidence type="ECO:0000256" key="14">
    <source>
        <dbReference type="ARBA" id="ARBA00023170"/>
    </source>
</evidence>
<dbReference type="RefSeq" id="XP_001309078.1">
    <property type="nucleotide sequence ID" value="XM_001309077.1"/>
</dbReference>
<keyword evidence="18" id="KW-1185">Reference proteome</keyword>
<keyword evidence="12" id="KW-0829">Tyrosine-protein kinase</keyword>
<evidence type="ECO:0000256" key="6">
    <source>
        <dbReference type="ARBA" id="ARBA00022729"/>
    </source>
</evidence>
<name>A2FG29_TRIV3</name>
<accession>A2FG29</accession>
<keyword evidence="15" id="KW-0325">Glycoprotein</keyword>
<keyword evidence="7" id="KW-0547">Nucleotide-binding</keyword>
<sequence length="289" mass="31519">MIFRQLNLFKKLHQTPTIDNFTTHTFADIFCTNITLEAGKYNISCYGAQGGDSMWRSKGGKGTKIEGILTLSSKTNVTIRVGKKGKFFADNDGGGFPDGGNASSMHENWDRCFWTGPGGGSSSIMIDNKPILVAAGGSGALDDQDGAPGGDFTNNFWCINENCSLFEKHQEFTNCPAYMKSESGEPFFSGSGGGYKCGKIVIEKDGHYNASYGRLSFYDPSYISVMRITSNNIEGNEGNGTIAITPIHHSFFAPCRGNCVYNRMKGSIISSKIIRMTILSIRFQTRNST</sequence>
<dbReference type="InterPro" id="IPR055163">
    <property type="entry name" value="ALK/LTK-like_GRD"/>
</dbReference>
<keyword evidence="3" id="KW-1003">Cell membrane</keyword>
<keyword evidence="14" id="KW-0675">Receptor</keyword>
<evidence type="ECO:0000256" key="12">
    <source>
        <dbReference type="ARBA" id="ARBA00023137"/>
    </source>
</evidence>
<keyword evidence="11" id="KW-0472">Membrane</keyword>
<evidence type="ECO:0000256" key="10">
    <source>
        <dbReference type="ARBA" id="ARBA00022989"/>
    </source>
</evidence>
<dbReference type="AlphaFoldDB" id="A2FG29"/>
<keyword evidence="6" id="KW-0732">Signal</keyword>
<evidence type="ECO:0000256" key="11">
    <source>
        <dbReference type="ARBA" id="ARBA00023136"/>
    </source>
</evidence>
<keyword evidence="10" id="KW-1133">Transmembrane helix</keyword>
<evidence type="ECO:0000256" key="13">
    <source>
        <dbReference type="ARBA" id="ARBA00023157"/>
    </source>
</evidence>
<reference evidence="17" key="1">
    <citation type="submission" date="2006-10" db="EMBL/GenBank/DDBJ databases">
        <authorList>
            <person name="Amadeo P."/>
            <person name="Zhao Q."/>
            <person name="Wortman J."/>
            <person name="Fraser-Liggett C."/>
            <person name="Carlton J."/>
        </authorList>
    </citation>
    <scope>NUCLEOTIDE SEQUENCE</scope>
    <source>
        <strain evidence="17">G3</strain>
    </source>
</reference>
<dbReference type="Pfam" id="PF12810">
    <property type="entry name" value="ALK_LTK_GRD"/>
    <property type="match status" value="1"/>
</dbReference>
<dbReference type="VEuPathDB" id="TrichDB:TVAGG3_0674810"/>
<evidence type="ECO:0000256" key="15">
    <source>
        <dbReference type="ARBA" id="ARBA00023180"/>
    </source>
</evidence>
<protein>
    <recommendedName>
        <fullName evidence="2">receptor protein-tyrosine kinase</fullName>
        <ecNumber evidence="2">2.7.10.1</ecNumber>
    </recommendedName>
</protein>
<dbReference type="GO" id="GO:0005524">
    <property type="term" value="F:ATP binding"/>
    <property type="evidence" value="ECO:0007669"/>
    <property type="project" value="UniProtKB-KW"/>
</dbReference>
<dbReference type="Proteomes" id="UP000001542">
    <property type="component" value="Unassembled WGS sequence"/>
</dbReference>
<evidence type="ECO:0000256" key="8">
    <source>
        <dbReference type="ARBA" id="ARBA00022777"/>
    </source>
</evidence>
<evidence type="ECO:0000259" key="16">
    <source>
        <dbReference type="Pfam" id="PF12810"/>
    </source>
</evidence>
<keyword evidence="13" id="KW-1015">Disulfide bond</keyword>
<evidence type="ECO:0000313" key="17">
    <source>
        <dbReference type="EMBL" id="EAX96148.1"/>
    </source>
</evidence>
<evidence type="ECO:0000256" key="9">
    <source>
        <dbReference type="ARBA" id="ARBA00022840"/>
    </source>
</evidence>
<evidence type="ECO:0000313" key="18">
    <source>
        <dbReference type="Proteomes" id="UP000001542"/>
    </source>
</evidence>
<evidence type="ECO:0000256" key="3">
    <source>
        <dbReference type="ARBA" id="ARBA00022475"/>
    </source>
</evidence>
<dbReference type="GO" id="GO:0004714">
    <property type="term" value="F:transmembrane receptor protein tyrosine kinase activity"/>
    <property type="evidence" value="ECO:0007669"/>
    <property type="project" value="UniProtKB-EC"/>
</dbReference>
<keyword evidence="9" id="KW-0067">ATP-binding</keyword>
<dbReference type="VEuPathDB" id="TrichDB:TVAG_301890"/>
<evidence type="ECO:0000256" key="1">
    <source>
        <dbReference type="ARBA" id="ARBA00004251"/>
    </source>
</evidence>
<evidence type="ECO:0000256" key="5">
    <source>
        <dbReference type="ARBA" id="ARBA00022692"/>
    </source>
</evidence>
<reference evidence="17" key="2">
    <citation type="journal article" date="2007" name="Science">
        <title>Draft genome sequence of the sexually transmitted pathogen Trichomonas vaginalis.</title>
        <authorList>
            <person name="Carlton J.M."/>
            <person name="Hirt R.P."/>
            <person name="Silva J.C."/>
            <person name="Delcher A.L."/>
            <person name="Schatz M."/>
            <person name="Zhao Q."/>
            <person name="Wortman J.R."/>
            <person name="Bidwell S.L."/>
            <person name="Alsmark U.C.M."/>
            <person name="Besteiro S."/>
            <person name="Sicheritz-Ponten T."/>
            <person name="Noel C.J."/>
            <person name="Dacks J.B."/>
            <person name="Foster P.G."/>
            <person name="Simillion C."/>
            <person name="Van de Peer Y."/>
            <person name="Miranda-Saavedra D."/>
            <person name="Barton G.J."/>
            <person name="Westrop G.D."/>
            <person name="Mueller S."/>
            <person name="Dessi D."/>
            <person name="Fiori P.L."/>
            <person name="Ren Q."/>
            <person name="Paulsen I."/>
            <person name="Zhang H."/>
            <person name="Bastida-Corcuera F.D."/>
            <person name="Simoes-Barbosa A."/>
            <person name="Brown M.T."/>
            <person name="Hayes R.D."/>
            <person name="Mukherjee M."/>
            <person name="Okumura C.Y."/>
            <person name="Schneider R."/>
            <person name="Smith A.J."/>
            <person name="Vanacova S."/>
            <person name="Villalvazo M."/>
            <person name="Haas B.J."/>
            <person name="Pertea M."/>
            <person name="Feldblyum T.V."/>
            <person name="Utterback T.R."/>
            <person name="Shu C.L."/>
            <person name="Osoegawa K."/>
            <person name="de Jong P.J."/>
            <person name="Hrdy I."/>
            <person name="Horvathova L."/>
            <person name="Zubacova Z."/>
            <person name="Dolezal P."/>
            <person name="Malik S.B."/>
            <person name="Logsdon J.M. Jr."/>
            <person name="Henze K."/>
            <person name="Gupta A."/>
            <person name="Wang C.C."/>
            <person name="Dunne R.L."/>
            <person name="Upcroft J.A."/>
            <person name="Upcroft P."/>
            <person name="White O."/>
            <person name="Salzberg S.L."/>
            <person name="Tang P."/>
            <person name="Chiu C.-H."/>
            <person name="Lee Y.-S."/>
            <person name="Embley T.M."/>
            <person name="Coombs G.H."/>
            <person name="Mottram J.C."/>
            <person name="Tachezy J."/>
            <person name="Fraser-Liggett C.M."/>
            <person name="Johnson P.J."/>
        </authorList>
    </citation>
    <scope>NUCLEOTIDE SEQUENCE [LARGE SCALE GENOMIC DNA]</scope>
    <source>
        <strain evidence="17">G3</strain>
    </source>
</reference>
<evidence type="ECO:0000256" key="7">
    <source>
        <dbReference type="ARBA" id="ARBA00022741"/>
    </source>
</evidence>
<comment type="subcellular location">
    <subcellularLocation>
        <location evidence="1">Cell membrane</location>
        <topology evidence="1">Single-pass type I membrane protein</topology>
    </subcellularLocation>
</comment>
<dbReference type="GO" id="GO:0005886">
    <property type="term" value="C:plasma membrane"/>
    <property type="evidence" value="ECO:0007669"/>
    <property type="project" value="UniProtKB-SubCell"/>
</dbReference>